<evidence type="ECO:0000256" key="3">
    <source>
        <dbReference type="ARBA" id="ARBA00023163"/>
    </source>
</evidence>
<dbReference type="InterPro" id="IPR050204">
    <property type="entry name" value="AraC_XylS_family_regulators"/>
</dbReference>
<comment type="caution">
    <text evidence="5">The sequence shown here is derived from an EMBL/GenBank/DDBJ whole genome shotgun (WGS) entry which is preliminary data.</text>
</comment>
<sequence length="326" mass="35879">MPLTASKPHAPDDDATLLLAVEIYVGRGFCEFETSAIAQVLNCANNMLGEEAFSWRYISETPGLLSGKCGMIVRAEPVVQDHELGDALFVVGGRSGRDADWLSRMHQMRRLARPVALLSEAATAYIKRTKSPIGSVTTHWHDALSLKEAGHYPKLTNALTEISSGVLTAAGSGATMELVIAHIAPHLSTADLAELGNRLMLSVVRSPQSEQPNDITMLPALSDQRLKRAVEIMESSLDLPFNVYELAQEVSVSTRHLERMFKEVFNQTPARFYKQLRTKKARALIEETQLSMIEISVATGFGSSSSLNEAIKKQYGLSPKKMRLKR</sequence>
<dbReference type="OrthoDB" id="9793400at2"/>
<protein>
    <submittedName>
        <fullName evidence="5">HTH-type transcriptional regulator CdhR</fullName>
    </submittedName>
</protein>
<keyword evidence="2" id="KW-0238">DNA-binding</keyword>
<dbReference type="STRING" id="696762.PFRI_14310"/>
<accession>A0A1L9NYE4</accession>
<dbReference type="AlphaFoldDB" id="A0A1L9NYE4"/>
<dbReference type="PANTHER" id="PTHR46796">
    <property type="entry name" value="HTH-TYPE TRANSCRIPTIONAL ACTIVATOR RHAS-RELATED"/>
    <property type="match status" value="1"/>
</dbReference>
<evidence type="ECO:0000259" key="4">
    <source>
        <dbReference type="PROSITE" id="PS01124"/>
    </source>
</evidence>
<evidence type="ECO:0000256" key="2">
    <source>
        <dbReference type="ARBA" id="ARBA00023125"/>
    </source>
</evidence>
<dbReference type="SUPFAM" id="SSF46689">
    <property type="entry name" value="Homeodomain-like"/>
    <property type="match status" value="2"/>
</dbReference>
<dbReference type="Pfam" id="PF12833">
    <property type="entry name" value="HTH_18"/>
    <property type="match status" value="1"/>
</dbReference>
<dbReference type="InterPro" id="IPR029062">
    <property type="entry name" value="Class_I_gatase-like"/>
</dbReference>
<evidence type="ECO:0000313" key="6">
    <source>
        <dbReference type="Proteomes" id="UP000184514"/>
    </source>
</evidence>
<dbReference type="Proteomes" id="UP000184514">
    <property type="component" value="Unassembled WGS sequence"/>
</dbReference>
<proteinExistence type="predicted"/>
<dbReference type="EMBL" id="MLCB01000106">
    <property type="protein sequence ID" value="OJI94300.1"/>
    <property type="molecule type" value="Genomic_DNA"/>
</dbReference>
<dbReference type="GO" id="GO:0043565">
    <property type="term" value="F:sequence-specific DNA binding"/>
    <property type="evidence" value="ECO:0007669"/>
    <property type="project" value="InterPro"/>
</dbReference>
<dbReference type="SMART" id="SM00342">
    <property type="entry name" value="HTH_ARAC"/>
    <property type="match status" value="1"/>
</dbReference>
<dbReference type="Gene3D" id="1.10.10.60">
    <property type="entry name" value="Homeodomain-like"/>
    <property type="match status" value="1"/>
</dbReference>
<keyword evidence="1" id="KW-0805">Transcription regulation</keyword>
<dbReference type="PROSITE" id="PS01124">
    <property type="entry name" value="HTH_ARAC_FAMILY_2"/>
    <property type="match status" value="1"/>
</dbReference>
<reference evidence="5 6" key="1">
    <citation type="submission" date="2016-10" db="EMBL/GenBank/DDBJ databases">
        <title>Genome sequence of Planktotalea frisia SH6-1.</title>
        <authorList>
            <person name="Poehlein A."/>
            <person name="Bakenhus I."/>
            <person name="Voget S."/>
            <person name="Brinkhoff T."/>
            <person name="Simon M."/>
        </authorList>
    </citation>
    <scope>NUCLEOTIDE SEQUENCE [LARGE SCALE GENOMIC DNA]</scope>
    <source>
        <strain evidence="5 6">SH6-1</strain>
    </source>
</reference>
<dbReference type="GO" id="GO:0003700">
    <property type="term" value="F:DNA-binding transcription factor activity"/>
    <property type="evidence" value="ECO:0007669"/>
    <property type="project" value="InterPro"/>
</dbReference>
<dbReference type="Gene3D" id="3.40.50.880">
    <property type="match status" value="1"/>
</dbReference>
<dbReference type="InterPro" id="IPR018060">
    <property type="entry name" value="HTH_AraC"/>
</dbReference>
<dbReference type="RefSeq" id="WP_072630025.1">
    <property type="nucleotide sequence ID" value="NZ_MLCB01000106.1"/>
</dbReference>
<name>A0A1L9NYE4_9RHOB</name>
<keyword evidence="6" id="KW-1185">Reference proteome</keyword>
<dbReference type="InterPro" id="IPR009057">
    <property type="entry name" value="Homeodomain-like_sf"/>
</dbReference>
<organism evidence="5 6">
    <name type="scientific">Planktotalea frisia</name>
    <dbReference type="NCBI Taxonomy" id="696762"/>
    <lineage>
        <taxon>Bacteria</taxon>
        <taxon>Pseudomonadati</taxon>
        <taxon>Pseudomonadota</taxon>
        <taxon>Alphaproteobacteria</taxon>
        <taxon>Rhodobacterales</taxon>
        <taxon>Paracoccaceae</taxon>
        <taxon>Planktotalea</taxon>
    </lineage>
</organism>
<evidence type="ECO:0000313" key="5">
    <source>
        <dbReference type="EMBL" id="OJI94300.1"/>
    </source>
</evidence>
<gene>
    <name evidence="5" type="primary">cdhR_1</name>
    <name evidence="5" type="ORF">PFRI_14310</name>
</gene>
<dbReference type="PANTHER" id="PTHR46796:SF7">
    <property type="entry name" value="ARAC FAMILY TRANSCRIPTIONAL REGULATOR"/>
    <property type="match status" value="1"/>
</dbReference>
<feature type="domain" description="HTH araC/xylS-type" evidence="4">
    <location>
        <begin position="227"/>
        <end position="325"/>
    </location>
</feature>
<dbReference type="SUPFAM" id="SSF52317">
    <property type="entry name" value="Class I glutamine amidotransferase-like"/>
    <property type="match status" value="1"/>
</dbReference>
<keyword evidence="3" id="KW-0804">Transcription</keyword>
<evidence type="ECO:0000256" key="1">
    <source>
        <dbReference type="ARBA" id="ARBA00023015"/>
    </source>
</evidence>